<protein>
    <recommendedName>
        <fullName evidence="3">Phage protein</fullName>
    </recommendedName>
</protein>
<dbReference type="AlphaFoldDB" id="A0A135ZEN7"/>
<evidence type="ECO:0008006" key="3">
    <source>
        <dbReference type="Google" id="ProtNLM"/>
    </source>
</evidence>
<name>A0A135ZEN7_9LACO</name>
<dbReference type="EMBL" id="SCLX01000029">
    <property type="protein sequence ID" value="RXF57649.1"/>
    <property type="molecule type" value="Genomic_DNA"/>
</dbReference>
<comment type="caution">
    <text evidence="1">The sequence shown here is derived from an EMBL/GenBank/DDBJ whole genome shotgun (WGS) entry which is preliminary data.</text>
</comment>
<sequence>MKGSIKMASNRLEDLNNMLFNQLVRLDKDDISDEEMNKEINRSKAMNGIAHTIVDNARVVLDAAKFMDNREDANSKLPHMIGVDAPDDNKKV</sequence>
<gene>
    <name evidence="1" type="ORF">ERD32_06020</name>
</gene>
<organism evidence="1 2">
    <name type="scientific">Lactobacillus crispatus</name>
    <dbReference type="NCBI Taxonomy" id="47770"/>
    <lineage>
        <taxon>Bacteria</taxon>
        <taxon>Bacillati</taxon>
        <taxon>Bacillota</taxon>
        <taxon>Bacilli</taxon>
        <taxon>Lactobacillales</taxon>
        <taxon>Lactobacillaceae</taxon>
        <taxon>Lactobacillus</taxon>
    </lineage>
</organism>
<evidence type="ECO:0000313" key="2">
    <source>
        <dbReference type="Proteomes" id="UP000289808"/>
    </source>
</evidence>
<proteinExistence type="predicted"/>
<evidence type="ECO:0000313" key="1">
    <source>
        <dbReference type="EMBL" id="RXF57649.1"/>
    </source>
</evidence>
<accession>A0A135ZEN7</accession>
<reference evidence="1 2" key="1">
    <citation type="submission" date="2019-01" db="EMBL/GenBank/DDBJ databases">
        <title>The genome sequence of Lactobacillus crispatus L49.</title>
        <authorList>
            <person name="Zhong J."/>
            <person name="Zhang J."/>
        </authorList>
    </citation>
    <scope>NUCLEOTIDE SEQUENCE [LARGE SCALE GENOMIC DNA]</scope>
    <source>
        <strain evidence="1 2">L49</strain>
    </source>
</reference>
<dbReference type="Proteomes" id="UP000289808">
    <property type="component" value="Unassembled WGS sequence"/>
</dbReference>